<evidence type="ECO:0000313" key="8">
    <source>
        <dbReference type="Proteomes" id="UP001432099"/>
    </source>
</evidence>
<sequence length="819" mass="94536">MSKQVLKLKYHPAKKEIEFKRFQSGKENFIARNSRLQKYMNQKGNFIIQNQGDNFFNDIAKAFDGEKSVKIEVTTTEIDYNDFGKMVENYNNSENCLCHFTHELSSMLPDMSKTFESIERYGKDSIGILSDFRDSLTLFKFKTDDVQKSVLKLDREIKSRIDEVKCKIKNLNDNKVNLCFTGVYSSGKSTLINALLGYKILPESIKSETAKMIEISSPVAGENVSLKFKIAEEFSRLEWNENERCFEFVNGPQECDIRTQLQSLLNDLQSEGIEQYTQIYEILKVLNSGKEISKYISSTIEVFFPISLDNENIQFKIFDTPGSDSNCPEHKVALRKALEEQTQSILIFVTTPDRLEGTGNNSLLMDLMEVDQSSTTSIDMARSLFIINKAETIDSVEREMLQNEEIKSQSKTIKLSESKLFFLSAKNAYAAKSKINGTADKREIQIIKKNIPDDEEDLLYRQNRSAHSQFATNKLIELCDGALRMAEEMDKGENIVFVSSGMYALENEIHQFAERHASSVRAFAIIDCMDKVVTNLSQKSESLRKANQQSIDNIDDLIKNFNDFLICAIESKKNEALRQLDEEKNSGGRLAISLGITAENFETSVVNPVRQEIKKKLSRWLPVSGKIKMKGGDGEEIRETINPLIEEFYNRCILNHNRLIEEKQTEFIEAIKDIIRQNGDIDEEVKRYMLDTSVPHIDINNLTNWNEVYERNVMERKRFFIKTKRLDKESLLNDIEQELSQKLENLFDCFIENYSNNLESIMDHLKLHFSNNLDRYSLKLKSMNVIKDERKQLGEEMYKIVGRLKQCEKEIDGLIWEAQ</sequence>
<keyword evidence="5" id="KW-0472">Membrane</keyword>
<organism evidence="7 8">
    <name type="scientific">Turicibacter faecis</name>
    <dbReference type="NCBI Taxonomy" id="2963365"/>
    <lineage>
        <taxon>Bacteria</taxon>
        <taxon>Bacillati</taxon>
        <taxon>Bacillota</taxon>
        <taxon>Erysipelotrichia</taxon>
        <taxon>Erysipelotrichales</taxon>
        <taxon>Turicibacteraceae</taxon>
        <taxon>Turicibacter</taxon>
    </lineage>
</organism>
<gene>
    <name evidence="7" type="ORF">T23_03920</name>
</gene>
<dbReference type="Proteomes" id="UP001432099">
    <property type="component" value="Chromosome"/>
</dbReference>
<dbReference type="InterPro" id="IPR027094">
    <property type="entry name" value="Mitofusin_fam"/>
</dbReference>
<comment type="subcellular location">
    <subcellularLocation>
        <location evidence="1">Membrane</location>
    </subcellularLocation>
</comment>
<proteinExistence type="predicted"/>
<dbReference type="PANTHER" id="PTHR10465">
    <property type="entry name" value="TRANSMEMBRANE GTPASE FZO1"/>
    <property type="match status" value="1"/>
</dbReference>
<keyword evidence="3" id="KW-0378">Hydrolase</keyword>
<dbReference type="CDD" id="cd00882">
    <property type="entry name" value="Ras_like_GTPase"/>
    <property type="match status" value="1"/>
</dbReference>
<keyword evidence="2" id="KW-0547">Nucleotide-binding</keyword>
<evidence type="ECO:0000313" key="7">
    <source>
        <dbReference type="EMBL" id="BEH90290.1"/>
    </source>
</evidence>
<accession>A0ABN6Z905</accession>
<dbReference type="InterPro" id="IPR045063">
    <property type="entry name" value="Dynamin_N"/>
</dbReference>
<evidence type="ECO:0000256" key="5">
    <source>
        <dbReference type="ARBA" id="ARBA00023136"/>
    </source>
</evidence>
<dbReference type="EMBL" id="AP028127">
    <property type="protein sequence ID" value="BEH90290.1"/>
    <property type="molecule type" value="Genomic_DNA"/>
</dbReference>
<dbReference type="InterPro" id="IPR027417">
    <property type="entry name" value="P-loop_NTPase"/>
</dbReference>
<protein>
    <recommendedName>
        <fullName evidence="6">Dynamin N-terminal domain-containing protein</fullName>
    </recommendedName>
</protein>
<keyword evidence="8" id="KW-1185">Reference proteome</keyword>
<name>A0ABN6Z905_9FIRM</name>
<dbReference type="Gene3D" id="3.40.50.300">
    <property type="entry name" value="P-loop containing nucleotide triphosphate hydrolases"/>
    <property type="match status" value="2"/>
</dbReference>
<reference evidence="7" key="1">
    <citation type="journal article" date="2024" name="Int. J. Syst. Evol. Microbiol.">
        <title>Turicibacter faecis sp. nov., isolated from faeces of heart failure mouse model.</title>
        <authorList>
            <person name="Imamura Y."/>
            <person name="Motooka D."/>
            <person name="Nakajima Y."/>
            <person name="Ito S."/>
            <person name="Kitakaze M."/>
            <person name="Iida T."/>
            <person name="Nakamura S."/>
        </authorList>
    </citation>
    <scope>NUCLEOTIDE SEQUENCE</scope>
    <source>
        <strain evidence="7">TC023</strain>
    </source>
</reference>
<dbReference type="Pfam" id="PF00350">
    <property type="entry name" value="Dynamin_N"/>
    <property type="match status" value="1"/>
</dbReference>
<evidence type="ECO:0000256" key="1">
    <source>
        <dbReference type="ARBA" id="ARBA00004370"/>
    </source>
</evidence>
<evidence type="ECO:0000256" key="4">
    <source>
        <dbReference type="ARBA" id="ARBA00023134"/>
    </source>
</evidence>
<evidence type="ECO:0000259" key="6">
    <source>
        <dbReference type="Pfam" id="PF00350"/>
    </source>
</evidence>
<evidence type="ECO:0000256" key="3">
    <source>
        <dbReference type="ARBA" id="ARBA00022801"/>
    </source>
</evidence>
<keyword evidence="4" id="KW-0342">GTP-binding</keyword>
<feature type="domain" description="Dynamin N-terminal" evidence="6">
    <location>
        <begin position="179"/>
        <end position="352"/>
    </location>
</feature>
<dbReference type="PANTHER" id="PTHR10465:SF0">
    <property type="entry name" value="SARCALUMENIN"/>
    <property type="match status" value="1"/>
</dbReference>
<dbReference type="SUPFAM" id="SSF52540">
    <property type="entry name" value="P-loop containing nucleoside triphosphate hydrolases"/>
    <property type="match status" value="1"/>
</dbReference>
<dbReference type="RefSeq" id="WP_338617810.1">
    <property type="nucleotide sequence ID" value="NZ_AP028127.1"/>
</dbReference>
<evidence type="ECO:0000256" key="2">
    <source>
        <dbReference type="ARBA" id="ARBA00022741"/>
    </source>
</evidence>